<dbReference type="KEGG" id="ngv:CDO52_16480"/>
<feature type="domain" description="NAD-dependent epimerase/dehydratase" evidence="2">
    <location>
        <begin position="7"/>
        <end position="224"/>
    </location>
</feature>
<dbReference type="PANTHER" id="PTHR43000">
    <property type="entry name" value="DTDP-D-GLUCOSE 4,6-DEHYDRATASE-RELATED"/>
    <property type="match status" value="1"/>
</dbReference>
<dbReference type="Gene3D" id="3.40.50.720">
    <property type="entry name" value="NAD(P)-binding Rossmann-like Domain"/>
    <property type="match status" value="1"/>
</dbReference>
<dbReference type="RefSeq" id="WP_017617809.1">
    <property type="nucleotide sequence ID" value="NZ_ANBG01000107.1"/>
</dbReference>
<dbReference type="AlphaFoldDB" id="A0A223S7W3"/>
<protein>
    <submittedName>
        <fullName evidence="3">NAD(P)-dependent oxidoreductase</fullName>
    </submittedName>
</protein>
<dbReference type="EMBL" id="CP022753">
    <property type="protein sequence ID" value="ASU84172.1"/>
    <property type="molecule type" value="Genomic_DNA"/>
</dbReference>
<evidence type="ECO:0000259" key="2">
    <source>
        <dbReference type="Pfam" id="PF01370"/>
    </source>
</evidence>
<evidence type="ECO:0000313" key="4">
    <source>
        <dbReference type="Proteomes" id="UP000215005"/>
    </source>
</evidence>
<dbReference type="SUPFAM" id="SSF51735">
    <property type="entry name" value="NAD(P)-binding Rossmann-fold domains"/>
    <property type="match status" value="1"/>
</dbReference>
<dbReference type="Proteomes" id="UP000215005">
    <property type="component" value="Chromosome"/>
</dbReference>
<gene>
    <name evidence="3" type="ORF">CDO52_16480</name>
</gene>
<evidence type="ECO:0000256" key="1">
    <source>
        <dbReference type="ARBA" id="ARBA00007637"/>
    </source>
</evidence>
<dbReference type="OrthoDB" id="9785845at2"/>
<evidence type="ECO:0000313" key="3">
    <source>
        <dbReference type="EMBL" id="ASU84172.1"/>
    </source>
</evidence>
<dbReference type="InterPro" id="IPR036291">
    <property type="entry name" value="NAD(P)-bd_dom_sf"/>
</dbReference>
<comment type="similarity">
    <text evidence="1">Belongs to the NAD(P)-dependent epimerase/dehydratase family.</text>
</comment>
<accession>A0A223S7W3</accession>
<dbReference type="Pfam" id="PF01370">
    <property type="entry name" value="Epimerase"/>
    <property type="match status" value="1"/>
</dbReference>
<name>A0A223S7W3_9ACTN</name>
<dbReference type="CDD" id="cd08946">
    <property type="entry name" value="SDR_e"/>
    <property type="match status" value="1"/>
</dbReference>
<dbReference type="InterPro" id="IPR001509">
    <property type="entry name" value="Epimerase_deHydtase"/>
</dbReference>
<keyword evidence="4" id="KW-1185">Reference proteome</keyword>
<proteinExistence type="inferred from homology"/>
<sequence>MPTTKKILITGATGQVAREVAESLAHDNEVWCLARFSDPDVEHELLARGIRTWRWDMATDTLDGLPDDFTHVLHAAAHRGDGTDFDAALEINCAATGRLMTHCRRATAFLYVSTGAIYARQELDHPHTETDPLGGQTPWLPTYAVGKLAVEGTVRAFATTLGLPTTIARLNVAYGPHGHGGVPILLFRRLLAGEPIEVPRDGQNYCNPIHTDDITRQVPLLWDAATAPARVVNWGGDDIVGVQDMLTHLADITGTKARFESSDVTRGTHAFDNTRRRALIGDCQVDWRSGLRRTLEAHLPDITVTPANG</sequence>
<reference evidence="3 4" key="1">
    <citation type="submission" date="2017-08" db="EMBL/GenBank/DDBJ databases">
        <title>The complete genome sequence of Nocardiopsis gilva YIM 90087.</title>
        <authorList>
            <person name="Yin M."/>
            <person name="Tang S."/>
        </authorList>
    </citation>
    <scope>NUCLEOTIDE SEQUENCE [LARGE SCALE GENOMIC DNA]</scope>
    <source>
        <strain evidence="3 4">YIM 90087</strain>
    </source>
</reference>
<organism evidence="3 4">
    <name type="scientific">Nocardiopsis gilva YIM 90087</name>
    <dbReference type="NCBI Taxonomy" id="1235441"/>
    <lineage>
        <taxon>Bacteria</taxon>
        <taxon>Bacillati</taxon>
        <taxon>Actinomycetota</taxon>
        <taxon>Actinomycetes</taxon>
        <taxon>Streptosporangiales</taxon>
        <taxon>Nocardiopsidaceae</taxon>
        <taxon>Nocardiopsis</taxon>
    </lineage>
</organism>